<dbReference type="GO" id="GO:0005576">
    <property type="term" value="C:extracellular region"/>
    <property type="evidence" value="ECO:0007669"/>
    <property type="project" value="InterPro"/>
</dbReference>
<dbReference type="Gene3D" id="1.20.5.750">
    <property type="entry name" value="Moricin domain"/>
    <property type="match status" value="1"/>
</dbReference>
<evidence type="ECO:0000313" key="3">
    <source>
        <dbReference type="Proteomes" id="UP000838756"/>
    </source>
</evidence>
<feature type="chain" id="PRO_5035729004" evidence="1">
    <location>
        <begin position="24"/>
        <end position="67"/>
    </location>
</feature>
<dbReference type="AlphaFoldDB" id="A0A8S4RUQ8"/>
<keyword evidence="1" id="KW-0732">Signal</keyword>
<protein>
    <submittedName>
        <fullName evidence="2">Jg16348 protein</fullName>
    </submittedName>
</protein>
<name>A0A8S4RUQ8_9NEOP</name>
<keyword evidence="3" id="KW-1185">Reference proteome</keyword>
<dbReference type="Pfam" id="PF06451">
    <property type="entry name" value="Moricin"/>
    <property type="match status" value="1"/>
</dbReference>
<dbReference type="GO" id="GO:0042742">
    <property type="term" value="P:defense response to bacterium"/>
    <property type="evidence" value="ECO:0007669"/>
    <property type="project" value="InterPro"/>
</dbReference>
<sequence>MKLSAIFILVMAVIALFAVQSQADPKVSIKTIKKVGKIAKKGFGVATAVGTAHKIYNKLKNKKPKGG</sequence>
<reference evidence="2" key="1">
    <citation type="submission" date="2022-03" db="EMBL/GenBank/DDBJ databases">
        <authorList>
            <person name="Lindestad O."/>
        </authorList>
    </citation>
    <scope>NUCLEOTIDE SEQUENCE</scope>
</reference>
<proteinExistence type="predicted"/>
<evidence type="ECO:0000313" key="2">
    <source>
        <dbReference type="EMBL" id="CAH2241786.1"/>
    </source>
</evidence>
<organism evidence="2 3">
    <name type="scientific">Pararge aegeria aegeria</name>
    <dbReference type="NCBI Taxonomy" id="348720"/>
    <lineage>
        <taxon>Eukaryota</taxon>
        <taxon>Metazoa</taxon>
        <taxon>Ecdysozoa</taxon>
        <taxon>Arthropoda</taxon>
        <taxon>Hexapoda</taxon>
        <taxon>Insecta</taxon>
        <taxon>Pterygota</taxon>
        <taxon>Neoptera</taxon>
        <taxon>Endopterygota</taxon>
        <taxon>Lepidoptera</taxon>
        <taxon>Glossata</taxon>
        <taxon>Ditrysia</taxon>
        <taxon>Papilionoidea</taxon>
        <taxon>Nymphalidae</taxon>
        <taxon>Satyrinae</taxon>
        <taxon>Satyrini</taxon>
        <taxon>Parargina</taxon>
        <taxon>Pararge</taxon>
    </lineage>
</organism>
<dbReference type="Proteomes" id="UP000838756">
    <property type="component" value="Unassembled WGS sequence"/>
</dbReference>
<comment type="caution">
    <text evidence="2">The sequence shown here is derived from an EMBL/GenBank/DDBJ whole genome shotgun (WGS) entry which is preliminary data.</text>
</comment>
<dbReference type="InterPro" id="IPR009456">
    <property type="entry name" value="Moricin_fam"/>
</dbReference>
<accession>A0A8S4RUQ8</accession>
<gene>
    <name evidence="2" type="primary">jg16348</name>
    <name evidence="2" type="ORF">PAEG_LOCUS18192</name>
</gene>
<dbReference type="InterPro" id="IPR037043">
    <property type="entry name" value="Moricin_sf"/>
</dbReference>
<feature type="signal peptide" evidence="1">
    <location>
        <begin position="1"/>
        <end position="23"/>
    </location>
</feature>
<evidence type="ECO:0000256" key="1">
    <source>
        <dbReference type="SAM" id="SignalP"/>
    </source>
</evidence>
<dbReference type="EMBL" id="CAKXAJ010025589">
    <property type="protein sequence ID" value="CAH2241786.1"/>
    <property type="molecule type" value="Genomic_DNA"/>
</dbReference>